<reference evidence="2" key="2">
    <citation type="journal article" date="2021" name="PeerJ">
        <title>Extensive microbial diversity within the chicken gut microbiome revealed by metagenomics and culture.</title>
        <authorList>
            <person name="Gilroy R."/>
            <person name="Ravi A."/>
            <person name="Getino M."/>
            <person name="Pursley I."/>
            <person name="Horton D.L."/>
            <person name="Alikhan N.F."/>
            <person name="Baker D."/>
            <person name="Gharbi K."/>
            <person name="Hall N."/>
            <person name="Watson M."/>
            <person name="Adriaenssens E.M."/>
            <person name="Foster-Nyarko E."/>
            <person name="Jarju S."/>
            <person name="Secka A."/>
            <person name="Antonio M."/>
            <person name="Oren A."/>
            <person name="Chaudhuri R.R."/>
            <person name="La Ragione R."/>
            <person name="Hildebrand F."/>
            <person name="Pallen M.J."/>
        </authorList>
    </citation>
    <scope>NUCLEOTIDE SEQUENCE</scope>
    <source>
        <strain evidence="2">ChiSjej4B22-9803</strain>
    </source>
</reference>
<name>A0A9D1S623_9FIRM</name>
<organism evidence="2 3">
    <name type="scientific">Candidatus Avimonoglobus intestinipullorum</name>
    <dbReference type="NCBI Taxonomy" id="2840699"/>
    <lineage>
        <taxon>Bacteria</taxon>
        <taxon>Bacillati</taxon>
        <taxon>Bacillota</taxon>
        <taxon>Clostridia</taxon>
        <taxon>Eubacteriales</taxon>
        <taxon>Candidatus Avimonoglobus</taxon>
    </lineage>
</organism>
<dbReference type="EMBL" id="DVND01000017">
    <property type="protein sequence ID" value="HIU47872.1"/>
    <property type="molecule type" value="Genomic_DNA"/>
</dbReference>
<dbReference type="InterPro" id="IPR036514">
    <property type="entry name" value="SGNH_hydro_sf"/>
</dbReference>
<dbReference type="InterPro" id="IPR032616">
    <property type="entry name" value="DUF4886"/>
</dbReference>
<dbReference type="Pfam" id="PF16227">
    <property type="entry name" value="DUF4886"/>
    <property type="match status" value="1"/>
</dbReference>
<gene>
    <name evidence="2" type="ORF">IAB04_00755</name>
</gene>
<dbReference type="SUPFAM" id="SSF52266">
    <property type="entry name" value="SGNH hydrolase"/>
    <property type="match status" value="1"/>
</dbReference>
<reference evidence="2" key="1">
    <citation type="submission" date="2020-10" db="EMBL/GenBank/DDBJ databases">
        <authorList>
            <person name="Gilroy R."/>
        </authorList>
    </citation>
    <scope>NUCLEOTIDE SEQUENCE</scope>
    <source>
        <strain evidence="2">ChiSjej4B22-9803</strain>
    </source>
</reference>
<dbReference type="Gene3D" id="3.40.50.1110">
    <property type="entry name" value="SGNH hydrolase"/>
    <property type="match status" value="1"/>
</dbReference>
<evidence type="ECO:0000313" key="3">
    <source>
        <dbReference type="Proteomes" id="UP000824111"/>
    </source>
</evidence>
<dbReference type="Proteomes" id="UP000824111">
    <property type="component" value="Unassembled WGS sequence"/>
</dbReference>
<feature type="domain" description="DUF4886" evidence="1">
    <location>
        <begin position="3"/>
        <end position="217"/>
    </location>
</feature>
<protein>
    <submittedName>
        <fullName evidence="2">DUF4886 domain-containing protein</fullName>
    </submittedName>
</protein>
<sequence length="243" mass="27062">MNVLCIGNSFSQDATRYLHQIAEAAGDALKVVNLYIGGCPLRRHYNNILEDAKAYAMEFNGVNTGFFVSIKEALLSDEWDAVTMQQVSSQSVQYSTYQPYLTALAAYVKKCAPKARQLLHQTWAYEQGSQRLCEELGYKTRQEMYQDLAGAYRQAAEDISADGIIPSGYAFECAAYNGLERLHRDTYHASLGAGRALLGFLWYGFLTGKDIDAVEFHGFDEPVGDADLALIKKSAKQALEEYC</sequence>
<dbReference type="AlphaFoldDB" id="A0A9D1S623"/>
<comment type="caution">
    <text evidence="2">The sequence shown here is derived from an EMBL/GenBank/DDBJ whole genome shotgun (WGS) entry which is preliminary data.</text>
</comment>
<proteinExistence type="predicted"/>
<evidence type="ECO:0000313" key="2">
    <source>
        <dbReference type="EMBL" id="HIU47872.1"/>
    </source>
</evidence>
<accession>A0A9D1S623</accession>
<evidence type="ECO:0000259" key="1">
    <source>
        <dbReference type="Pfam" id="PF16227"/>
    </source>
</evidence>